<feature type="domain" description="ABC transmembrane type-1" evidence="6">
    <location>
        <begin position="141"/>
        <end position="338"/>
    </location>
</feature>
<dbReference type="SUPFAM" id="SSF161098">
    <property type="entry name" value="MetI-like"/>
    <property type="match status" value="1"/>
</dbReference>
<sequence length="358" mass="40098">MKNFFYALRRRPVAMASFIILIMLYLAMGLAEFVAPYSPAASFPDYSFHPPNTGWYSSELGFGPQIQGYAVINEVTWKYARLKGEHNRISLFEKGEPYKLWGLIPAERHLFGVGPDSKYPLYLMGSDNLGRDLFSRIIYGSRISLSIGFIGIFISMTLAILFGGLAGFYGGFVDWLIMRVSEFFILIPGLYLILFMRSILSRNMDSGQSYMIITVILSFVGWPGSARLIRGMVHSIKREDFIQNAILEGIPAVSIIYKQIIPQMSSIIIVSIALGIPGFILGETALSYLGLGIIDPAVSWGSLINRDISTINNLRNYPWVLTPGLFLLVTTLAFNFIGDLLRDVFDPYFKDRLNAGSK</sequence>
<evidence type="ECO:0000256" key="5">
    <source>
        <dbReference type="RuleBase" id="RU363032"/>
    </source>
</evidence>
<gene>
    <name evidence="7" type="ORF">PQJ61_01705</name>
</gene>
<keyword evidence="4 5" id="KW-0472">Membrane</keyword>
<feature type="transmembrane region" description="Helical" evidence="5">
    <location>
        <begin position="260"/>
        <end position="280"/>
    </location>
</feature>
<evidence type="ECO:0000313" key="8">
    <source>
        <dbReference type="Proteomes" id="UP001221217"/>
    </source>
</evidence>
<accession>A0AAJ1IA44</accession>
<name>A0AAJ1IA44_9SPIO</name>
<dbReference type="InterPro" id="IPR025966">
    <property type="entry name" value="OppC_N"/>
</dbReference>
<dbReference type="PANTHER" id="PTHR43839">
    <property type="entry name" value="OPPC IN A BINDING PROTEIN-DEPENDENT TRANSPORT SYSTEM"/>
    <property type="match status" value="1"/>
</dbReference>
<comment type="similarity">
    <text evidence="5">Belongs to the binding-protein-dependent transport system permease family.</text>
</comment>
<feature type="transmembrane region" description="Helical" evidence="5">
    <location>
        <begin position="143"/>
        <end position="169"/>
    </location>
</feature>
<dbReference type="Pfam" id="PF00528">
    <property type="entry name" value="BPD_transp_1"/>
    <property type="match status" value="1"/>
</dbReference>
<feature type="transmembrane region" description="Helical" evidence="5">
    <location>
        <begin position="12"/>
        <end position="35"/>
    </location>
</feature>
<feature type="transmembrane region" description="Helical" evidence="5">
    <location>
        <begin position="317"/>
        <end position="337"/>
    </location>
</feature>
<dbReference type="GO" id="GO:0055085">
    <property type="term" value="P:transmembrane transport"/>
    <property type="evidence" value="ECO:0007669"/>
    <property type="project" value="InterPro"/>
</dbReference>
<evidence type="ECO:0000313" key="7">
    <source>
        <dbReference type="EMBL" id="MDC7225460.1"/>
    </source>
</evidence>
<dbReference type="AlphaFoldDB" id="A0AAJ1IA44"/>
<dbReference type="PANTHER" id="PTHR43839:SF1">
    <property type="entry name" value="OPPC IN A BINDING PROTEIN-DEPENDENT TRANSPORT SYSTEM"/>
    <property type="match status" value="1"/>
</dbReference>
<organism evidence="7 8">
    <name type="scientific">Candidatus Thalassospirochaeta sargassi</name>
    <dbReference type="NCBI Taxonomy" id="3119039"/>
    <lineage>
        <taxon>Bacteria</taxon>
        <taxon>Pseudomonadati</taxon>
        <taxon>Spirochaetota</taxon>
        <taxon>Spirochaetia</taxon>
        <taxon>Spirochaetales</taxon>
        <taxon>Spirochaetaceae</taxon>
        <taxon>Candidatus Thalassospirochaeta</taxon>
    </lineage>
</organism>
<comment type="subcellular location">
    <subcellularLocation>
        <location evidence="1 5">Cell membrane</location>
        <topology evidence="1 5">Multi-pass membrane protein</topology>
    </subcellularLocation>
</comment>
<protein>
    <submittedName>
        <fullName evidence="7">ABC transporter permease</fullName>
    </submittedName>
</protein>
<dbReference type="Pfam" id="PF12911">
    <property type="entry name" value="OppC_N"/>
    <property type="match status" value="1"/>
</dbReference>
<comment type="caution">
    <text evidence="7">The sequence shown here is derived from an EMBL/GenBank/DDBJ whole genome shotgun (WGS) entry which is preliminary data.</text>
</comment>
<dbReference type="EMBL" id="JAQQAL010000006">
    <property type="protein sequence ID" value="MDC7225460.1"/>
    <property type="molecule type" value="Genomic_DNA"/>
</dbReference>
<dbReference type="Gene3D" id="1.10.3720.10">
    <property type="entry name" value="MetI-like"/>
    <property type="match status" value="1"/>
</dbReference>
<dbReference type="InterPro" id="IPR000515">
    <property type="entry name" value="MetI-like"/>
</dbReference>
<reference evidence="7 8" key="1">
    <citation type="submission" date="2022-12" db="EMBL/GenBank/DDBJ databases">
        <title>Metagenome assembled genome from gulf of manar.</title>
        <authorList>
            <person name="Kohli P."/>
            <person name="Pk S."/>
            <person name="Venkata Ramana C."/>
            <person name="Sasikala C."/>
        </authorList>
    </citation>
    <scope>NUCLEOTIDE SEQUENCE [LARGE SCALE GENOMIC DNA]</scope>
    <source>
        <strain evidence="7">JB008</strain>
    </source>
</reference>
<keyword evidence="2 5" id="KW-0812">Transmembrane</keyword>
<dbReference type="InterPro" id="IPR035906">
    <property type="entry name" value="MetI-like_sf"/>
</dbReference>
<evidence type="ECO:0000256" key="4">
    <source>
        <dbReference type="ARBA" id="ARBA00023136"/>
    </source>
</evidence>
<proteinExistence type="inferred from homology"/>
<keyword evidence="5" id="KW-0813">Transport</keyword>
<feature type="transmembrane region" description="Helical" evidence="5">
    <location>
        <begin position="176"/>
        <end position="196"/>
    </location>
</feature>
<dbReference type="Proteomes" id="UP001221217">
    <property type="component" value="Unassembled WGS sequence"/>
</dbReference>
<evidence type="ECO:0000256" key="3">
    <source>
        <dbReference type="ARBA" id="ARBA00022989"/>
    </source>
</evidence>
<dbReference type="GO" id="GO:0005886">
    <property type="term" value="C:plasma membrane"/>
    <property type="evidence" value="ECO:0007669"/>
    <property type="project" value="UniProtKB-SubCell"/>
</dbReference>
<evidence type="ECO:0000259" key="6">
    <source>
        <dbReference type="PROSITE" id="PS50928"/>
    </source>
</evidence>
<evidence type="ECO:0000256" key="2">
    <source>
        <dbReference type="ARBA" id="ARBA00022692"/>
    </source>
</evidence>
<dbReference type="PROSITE" id="PS50928">
    <property type="entry name" value="ABC_TM1"/>
    <property type="match status" value="1"/>
</dbReference>
<keyword evidence="3 5" id="KW-1133">Transmembrane helix</keyword>
<evidence type="ECO:0000256" key="1">
    <source>
        <dbReference type="ARBA" id="ARBA00004651"/>
    </source>
</evidence>
<feature type="transmembrane region" description="Helical" evidence="5">
    <location>
        <begin position="208"/>
        <end position="229"/>
    </location>
</feature>